<gene>
    <name evidence="14" type="ORF">H6P81_004329</name>
</gene>
<dbReference type="PROSITE" id="PS50089">
    <property type="entry name" value="ZF_RING_2"/>
    <property type="match status" value="1"/>
</dbReference>
<evidence type="ECO:0000256" key="11">
    <source>
        <dbReference type="RuleBase" id="RU369090"/>
    </source>
</evidence>
<dbReference type="Gene3D" id="3.30.40.10">
    <property type="entry name" value="Zinc/RING finger domain, C3HC4 (zinc finger)"/>
    <property type="match status" value="1"/>
</dbReference>
<evidence type="ECO:0000256" key="12">
    <source>
        <dbReference type="SAM" id="MobiDB-lite"/>
    </source>
</evidence>
<keyword evidence="7 11" id="KW-0833">Ubl conjugation pathway</keyword>
<feature type="compositionally biased region" description="Pro residues" evidence="12">
    <location>
        <begin position="59"/>
        <end position="69"/>
    </location>
</feature>
<dbReference type="GO" id="GO:0061630">
    <property type="term" value="F:ubiquitin protein ligase activity"/>
    <property type="evidence" value="ECO:0007669"/>
    <property type="project" value="UniProtKB-UniRule"/>
</dbReference>
<keyword evidence="15" id="KW-1185">Reference proteome</keyword>
<evidence type="ECO:0000259" key="13">
    <source>
        <dbReference type="PROSITE" id="PS50089"/>
    </source>
</evidence>
<proteinExistence type="predicted"/>
<sequence length="419" mass="45335">MGSSHRYSRRSNSQSDITSTLRVVQETGRFRPRTRSRTALMLRTTTQDLVSDPAESSPPEAPPAPPVPSAPSTSAIPVPQTVHKREDDCVGNIASGFFDCNICFEVAIDPVLTPCGHLFCWPCIYQWLNIGGFHSRRCPICMGNVVLDNVIPIFGRGPEHPRPRERFPYRIMNIPPRPSAVTVPGEVERRPPRSRLPVHISGGHGGAGAGINNNMGARSRVRPSSTFRSHVMEFMGLANPPPHLQGPYPGFNTHPPALDPIGFHLGGFPATSVPASYLSSLAHIHPPLVARIMQNGQREANIFVETVRREASLLAQRMQSGLQDGVAEMMNNMIGNNNLQTHLRNNIVNPGGVNEGPGLGQDQSTLLAAQLPDPGSLASSSTSPAGTSNPPRTQDGNTVPPPSVGKPTLDLPPEKRRRF</sequence>
<dbReference type="GO" id="GO:0006511">
    <property type="term" value="P:ubiquitin-dependent protein catabolic process"/>
    <property type="evidence" value="ECO:0007669"/>
    <property type="project" value="UniProtKB-UniRule"/>
</dbReference>
<feature type="domain" description="RING-type" evidence="13">
    <location>
        <begin position="100"/>
        <end position="141"/>
    </location>
</feature>
<feature type="compositionally biased region" description="Polar residues" evidence="12">
    <location>
        <begin position="377"/>
        <end position="397"/>
    </location>
</feature>
<organism evidence="14 15">
    <name type="scientific">Aristolochia fimbriata</name>
    <name type="common">White veined hardy Dutchman's pipe vine</name>
    <dbReference type="NCBI Taxonomy" id="158543"/>
    <lineage>
        <taxon>Eukaryota</taxon>
        <taxon>Viridiplantae</taxon>
        <taxon>Streptophyta</taxon>
        <taxon>Embryophyta</taxon>
        <taxon>Tracheophyta</taxon>
        <taxon>Spermatophyta</taxon>
        <taxon>Magnoliopsida</taxon>
        <taxon>Magnoliidae</taxon>
        <taxon>Piperales</taxon>
        <taxon>Aristolochiaceae</taxon>
        <taxon>Aristolochia</taxon>
    </lineage>
</organism>
<dbReference type="Proteomes" id="UP000825729">
    <property type="component" value="Unassembled WGS sequence"/>
</dbReference>
<evidence type="ECO:0000256" key="10">
    <source>
        <dbReference type="PROSITE-ProRule" id="PRU00175"/>
    </source>
</evidence>
<evidence type="ECO:0000256" key="9">
    <source>
        <dbReference type="ARBA" id="ARBA00023136"/>
    </source>
</evidence>
<dbReference type="SMART" id="SM00184">
    <property type="entry name" value="RING"/>
    <property type="match status" value="1"/>
</dbReference>
<evidence type="ECO:0000313" key="14">
    <source>
        <dbReference type="EMBL" id="KAG9459821.1"/>
    </source>
</evidence>
<dbReference type="Pfam" id="PF00097">
    <property type="entry name" value="zf-C3HC4"/>
    <property type="match status" value="1"/>
</dbReference>
<dbReference type="CDD" id="cd16534">
    <property type="entry name" value="RING-HC_RNF5-like"/>
    <property type="match status" value="1"/>
</dbReference>
<dbReference type="SUPFAM" id="SSF57850">
    <property type="entry name" value="RING/U-box"/>
    <property type="match status" value="1"/>
</dbReference>
<keyword evidence="6 10" id="KW-0863">Zinc-finger</keyword>
<keyword evidence="8 11" id="KW-0862">Zinc</keyword>
<dbReference type="PANTHER" id="PTHR12313">
    <property type="entry name" value="E3 UBIQUITIN-PROTEIN LIGASE RNF5-RELATED"/>
    <property type="match status" value="1"/>
</dbReference>
<feature type="region of interest" description="Disordered" evidence="12">
    <location>
        <begin position="370"/>
        <end position="419"/>
    </location>
</feature>
<evidence type="ECO:0000256" key="1">
    <source>
        <dbReference type="ARBA" id="ARBA00000900"/>
    </source>
</evidence>
<evidence type="ECO:0000256" key="5">
    <source>
        <dbReference type="ARBA" id="ARBA00022723"/>
    </source>
</evidence>
<dbReference type="InterPro" id="IPR001841">
    <property type="entry name" value="Znf_RING"/>
</dbReference>
<evidence type="ECO:0000256" key="6">
    <source>
        <dbReference type="ARBA" id="ARBA00022771"/>
    </source>
</evidence>
<dbReference type="EMBL" id="JAINDJ010000002">
    <property type="protein sequence ID" value="KAG9459821.1"/>
    <property type="molecule type" value="Genomic_DNA"/>
</dbReference>
<protein>
    <recommendedName>
        <fullName evidence="11">E3 ubiquitin-protein ligase RMA</fullName>
        <ecNumber evidence="11">2.3.2.27</ecNumber>
    </recommendedName>
    <alternativeName>
        <fullName evidence="11">Protein RING membrane-anchor</fullName>
    </alternativeName>
    <alternativeName>
        <fullName evidence="11">RING-type E3 ubiquitin transferase RMA</fullName>
    </alternativeName>
</protein>
<evidence type="ECO:0000256" key="3">
    <source>
        <dbReference type="ARBA" id="ARBA00004906"/>
    </source>
</evidence>
<evidence type="ECO:0000313" key="15">
    <source>
        <dbReference type="Proteomes" id="UP000825729"/>
    </source>
</evidence>
<keyword evidence="11" id="KW-0256">Endoplasmic reticulum</keyword>
<dbReference type="InterPro" id="IPR045103">
    <property type="entry name" value="RNF5/RNF185-like"/>
</dbReference>
<accession>A0AAV7FHI9</accession>
<name>A0AAV7FHI9_ARIFI</name>
<keyword evidence="5 11" id="KW-0479">Metal-binding</keyword>
<reference evidence="14 15" key="1">
    <citation type="submission" date="2021-07" db="EMBL/GenBank/DDBJ databases">
        <title>The Aristolochia fimbriata genome: insights into angiosperm evolution, floral development and chemical biosynthesis.</title>
        <authorList>
            <person name="Jiao Y."/>
        </authorList>
    </citation>
    <scope>NUCLEOTIDE SEQUENCE [LARGE SCALE GENOMIC DNA]</scope>
    <source>
        <strain evidence="14">IBCAS-2021</strain>
        <tissue evidence="14">Leaf</tissue>
    </source>
</reference>
<keyword evidence="9" id="KW-0472">Membrane</keyword>
<keyword evidence="4 11" id="KW-0808">Transferase</keyword>
<comment type="subcellular location">
    <subcellularLocation>
        <location evidence="2">Endomembrane system</location>
    </subcellularLocation>
    <subcellularLocation>
        <location evidence="11">Endoplasmic reticulum membrane</location>
        <topology evidence="11">Single-pass type IV membrane protein</topology>
    </subcellularLocation>
</comment>
<feature type="compositionally biased region" description="Polar residues" evidence="12">
    <location>
        <begin position="1"/>
        <end position="22"/>
    </location>
</feature>
<dbReference type="AlphaFoldDB" id="A0AAV7FHI9"/>
<evidence type="ECO:0000256" key="8">
    <source>
        <dbReference type="ARBA" id="ARBA00022833"/>
    </source>
</evidence>
<dbReference type="GO" id="GO:0005789">
    <property type="term" value="C:endoplasmic reticulum membrane"/>
    <property type="evidence" value="ECO:0007669"/>
    <property type="project" value="UniProtKB-SubCell"/>
</dbReference>
<evidence type="ECO:0000256" key="4">
    <source>
        <dbReference type="ARBA" id="ARBA00022679"/>
    </source>
</evidence>
<feature type="region of interest" description="Disordered" evidence="12">
    <location>
        <begin position="197"/>
        <end position="220"/>
    </location>
</feature>
<dbReference type="EC" id="2.3.2.27" evidence="11"/>
<comment type="domain">
    <text evidence="11">The RING-type zinc finger domain is responsible for E3 ligase activity.</text>
</comment>
<dbReference type="InterPro" id="IPR018957">
    <property type="entry name" value="Znf_C3HC4_RING-type"/>
</dbReference>
<dbReference type="InterPro" id="IPR017907">
    <property type="entry name" value="Znf_RING_CS"/>
</dbReference>
<dbReference type="InterPro" id="IPR013083">
    <property type="entry name" value="Znf_RING/FYVE/PHD"/>
</dbReference>
<evidence type="ECO:0000256" key="7">
    <source>
        <dbReference type="ARBA" id="ARBA00022786"/>
    </source>
</evidence>
<comment type="pathway">
    <text evidence="3 11">Protein modification; protein ubiquitination.</text>
</comment>
<comment type="function">
    <text evidence="11">E3 ubiquitin-protein ligase.</text>
</comment>
<comment type="catalytic activity">
    <reaction evidence="1 11">
        <text>S-ubiquitinyl-[E2 ubiquitin-conjugating enzyme]-L-cysteine + [acceptor protein]-L-lysine = [E2 ubiquitin-conjugating enzyme]-L-cysteine + N(6)-ubiquitinyl-[acceptor protein]-L-lysine.</text>
        <dbReference type="EC" id="2.3.2.27"/>
    </reaction>
</comment>
<evidence type="ECO:0000256" key="2">
    <source>
        <dbReference type="ARBA" id="ARBA00004308"/>
    </source>
</evidence>
<dbReference type="PROSITE" id="PS00518">
    <property type="entry name" value="ZF_RING_1"/>
    <property type="match status" value="1"/>
</dbReference>
<comment type="caution">
    <text evidence="14">The sequence shown here is derived from an EMBL/GenBank/DDBJ whole genome shotgun (WGS) entry which is preliminary data.</text>
</comment>
<feature type="region of interest" description="Disordered" evidence="12">
    <location>
        <begin position="1"/>
        <end position="76"/>
    </location>
</feature>
<dbReference type="GO" id="GO:0008270">
    <property type="term" value="F:zinc ion binding"/>
    <property type="evidence" value="ECO:0007669"/>
    <property type="project" value="UniProtKB-KW"/>
</dbReference>